<protein>
    <submittedName>
        <fullName evidence="1">Uncharacterized protein</fullName>
    </submittedName>
</protein>
<proteinExistence type="predicted"/>
<accession>A0ACB9FWF3</accession>
<name>A0ACB9FWF3_9ASTR</name>
<reference evidence="1 2" key="2">
    <citation type="journal article" date="2022" name="Mol. Ecol. Resour.">
        <title>The genomes of chicory, endive, great burdock and yacon provide insights into Asteraceae paleo-polyploidization history and plant inulin production.</title>
        <authorList>
            <person name="Fan W."/>
            <person name="Wang S."/>
            <person name="Wang H."/>
            <person name="Wang A."/>
            <person name="Jiang F."/>
            <person name="Liu H."/>
            <person name="Zhao H."/>
            <person name="Xu D."/>
            <person name="Zhang Y."/>
        </authorList>
    </citation>
    <scope>NUCLEOTIDE SEQUENCE [LARGE SCALE GENOMIC DNA]</scope>
    <source>
        <strain evidence="2">cv. Yunnan</strain>
        <tissue evidence="1">Leaves</tissue>
    </source>
</reference>
<evidence type="ECO:0000313" key="1">
    <source>
        <dbReference type="EMBL" id="KAI3775141.1"/>
    </source>
</evidence>
<organism evidence="1 2">
    <name type="scientific">Smallanthus sonchifolius</name>
    <dbReference type="NCBI Taxonomy" id="185202"/>
    <lineage>
        <taxon>Eukaryota</taxon>
        <taxon>Viridiplantae</taxon>
        <taxon>Streptophyta</taxon>
        <taxon>Embryophyta</taxon>
        <taxon>Tracheophyta</taxon>
        <taxon>Spermatophyta</taxon>
        <taxon>Magnoliopsida</taxon>
        <taxon>eudicotyledons</taxon>
        <taxon>Gunneridae</taxon>
        <taxon>Pentapetalae</taxon>
        <taxon>asterids</taxon>
        <taxon>campanulids</taxon>
        <taxon>Asterales</taxon>
        <taxon>Asteraceae</taxon>
        <taxon>Asteroideae</taxon>
        <taxon>Heliantheae alliance</taxon>
        <taxon>Millerieae</taxon>
        <taxon>Smallanthus</taxon>
    </lineage>
</organism>
<dbReference type="EMBL" id="CM042033">
    <property type="protein sequence ID" value="KAI3775141.1"/>
    <property type="molecule type" value="Genomic_DNA"/>
</dbReference>
<sequence>MENRLKLLILIFPKLEIMLTLKSMMNHISKSDIEVVNIDDDEVDTYGAGGNAGARKSVATPSSPYGRGKKRETGGWRRKEWSILKASSPEAKKQLLDESYHRQKGNGESGTHG</sequence>
<keyword evidence="2" id="KW-1185">Reference proteome</keyword>
<comment type="caution">
    <text evidence="1">The sequence shown here is derived from an EMBL/GenBank/DDBJ whole genome shotgun (WGS) entry which is preliminary data.</text>
</comment>
<gene>
    <name evidence="1" type="ORF">L1987_49710</name>
</gene>
<reference evidence="2" key="1">
    <citation type="journal article" date="2022" name="Mol. Ecol. Resour.">
        <title>The genomes of chicory, endive, great burdock and yacon provide insights into Asteraceae palaeo-polyploidization history and plant inulin production.</title>
        <authorList>
            <person name="Fan W."/>
            <person name="Wang S."/>
            <person name="Wang H."/>
            <person name="Wang A."/>
            <person name="Jiang F."/>
            <person name="Liu H."/>
            <person name="Zhao H."/>
            <person name="Xu D."/>
            <person name="Zhang Y."/>
        </authorList>
    </citation>
    <scope>NUCLEOTIDE SEQUENCE [LARGE SCALE GENOMIC DNA]</scope>
    <source>
        <strain evidence="2">cv. Yunnan</strain>
    </source>
</reference>
<dbReference type="Proteomes" id="UP001056120">
    <property type="component" value="Linkage Group LG16"/>
</dbReference>
<evidence type="ECO:0000313" key="2">
    <source>
        <dbReference type="Proteomes" id="UP001056120"/>
    </source>
</evidence>